<dbReference type="Pfam" id="PF06201">
    <property type="entry name" value="PITH"/>
    <property type="match status" value="1"/>
</dbReference>
<comment type="caution">
    <text evidence="3">The sequence shown here is derived from an EMBL/GenBank/DDBJ whole genome shotgun (WGS) entry which is preliminary data.</text>
</comment>
<name>A0A023B0G5_GRENI</name>
<dbReference type="OrthoDB" id="2121326at2759"/>
<dbReference type="InterPro" id="IPR037047">
    <property type="entry name" value="PITH_dom_sf"/>
</dbReference>
<dbReference type="InterPro" id="IPR010400">
    <property type="entry name" value="PITH_dom"/>
</dbReference>
<keyword evidence="4" id="KW-1185">Reference proteome</keyword>
<gene>
    <name evidence="3" type="ORF">GNI_142640</name>
</gene>
<dbReference type="GO" id="GO:0005737">
    <property type="term" value="C:cytoplasm"/>
    <property type="evidence" value="ECO:0007669"/>
    <property type="project" value="UniProtKB-ARBA"/>
</dbReference>
<evidence type="ECO:0000259" key="2">
    <source>
        <dbReference type="PROSITE" id="PS51532"/>
    </source>
</evidence>
<dbReference type="PROSITE" id="PS51532">
    <property type="entry name" value="PITH"/>
    <property type="match status" value="1"/>
</dbReference>
<keyword evidence="1" id="KW-1015">Disulfide bond</keyword>
<proteinExistence type="predicted"/>
<evidence type="ECO:0000256" key="1">
    <source>
        <dbReference type="ARBA" id="ARBA00023157"/>
    </source>
</evidence>
<feature type="domain" description="PITH" evidence="2">
    <location>
        <begin position="146"/>
        <end position="319"/>
    </location>
</feature>
<dbReference type="VEuPathDB" id="CryptoDB:GNI_142640"/>
<accession>A0A023B0G5</accession>
<dbReference type="Gene3D" id="2.60.120.470">
    <property type="entry name" value="PITH domain"/>
    <property type="match status" value="1"/>
</dbReference>
<dbReference type="AlphaFoldDB" id="A0A023B0G5"/>
<dbReference type="EMBL" id="AFNH02001055">
    <property type="protein sequence ID" value="EZG44894.1"/>
    <property type="molecule type" value="Genomic_DNA"/>
</dbReference>
<dbReference type="GeneID" id="22915051"/>
<dbReference type="RefSeq" id="XP_011132625.1">
    <property type="nucleotide sequence ID" value="XM_011134323.1"/>
</dbReference>
<evidence type="ECO:0000313" key="3">
    <source>
        <dbReference type="EMBL" id="EZG44894.1"/>
    </source>
</evidence>
<dbReference type="Proteomes" id="UP000019763">
    <property type="component" value="Unassembled WGS sequence"/>
</dbReference>
<dbReference type="eggNOG" id="KOG0908">
    <property type="taxonomic scope" value="Eukaryota"/>
</dbReference>
<feature type="non-terminal residue" evidence="3">
    <location>
        <position position="322"/>
    </location>
</feature>
<reference evidence="3" key="1">
    <citation type="submission" date="2013-12" db="EMBL/GenBank/DDBJ databases">
        <authorList>
            <person name="Omoto C.K."/>
            <person name="Sibley D."/>
            <person name="Venepally P."/>
            <person name="Hadjithomas M."/>
            <person name="Karamycheva S."/>
            <person name="Brunk B."/>
            <person name="Roos D."/>
            <person name="Caler E."/>
            <person name="Lorenzi H."/>
        </authorList>
    </citation>
    <scope>NUCLEOTIDE SEQUENCE</scope>
</reference>
<sequence>MIREMVEGAPTAILVQKLLDQSTPNAERRQTWLSLRSLDSPAPEVIYALGLCTLEGDLARKPEELSEFTETYNRLANASTLPGKALCVLYLIAAARPDLAVKEFPKINGESGIPEIAQVWIQFVRGCYRDALLACDDAEDFLGLRSSGEESPKYMRSLRAVCAVHAKTLNGCVDKTTFEVLNGGHKESFDEVIRSVEDGQMIIRTEFHSPLKISKISFRGGATNGPRIVRLYTNIDLPSFDEVEDIKAQQVLELTKDQVTKAERVPLRFVNFQNVKSITMFIEANLEDSESTEIQQIVLYGSQESGGLDVSAKQKHGIVGGR</sequence>
<protein>
    <submittedName>
        <fullName evidence="3">PITH domain protein</fullName>
    </submittedName>
</protein>
<dbReference type="InterPro" id="IPR008979">
    <property type="entry name" value="Galactose-bd-like_sf"/>
</dbReference>
<evidence type="ECO:0000313" key="4">
    <source>
        <dbReference type="Proteomes" id="UP000019763"/>
    </source>
</evidence>
<organism evidence="3 4">
    <name type="scientific">Gregarina niphandrodes</name>
    <name type="common">Septate eugregarine</name>
    <dbReference type="NCBI Taxonomy" id="110365"/>
    <lineage>
        <taxon>Eukaryota</taxon>
        <taxon>Sar</taxon>
        <taxon>Alveolata</taxon>
        <taxon>Apicomplexa</taxon>
        <taxon>Conoidasida</taxon>
        <taxon>Gregarinasina</taxon>
        <taxon>Eugregarinorida</taxon>
        <taxon>Gregarinidae</taxon>
        <taxon>Gregarina</taxon>
    </lineage>
</organism>
<dbReference type="PANTHER" id="PTHR46115">
    <property type="entry name" value="THIOREDOXIN-LIKE PROTEIN 1"/>
    <property type="match status" value="1"/>
</dbReference>
<dbReference type="SUPFAM" id="SSF49785">
    <property type="entry name" value="Galactose-binding domain-like"/>
    <property type="match status" value="1"/>
</dbReference>